<name>A0A4R3QQ90_RHISU</name>
<protein>
    <recommendedName>
        <fullName evidence="5">DUF3761 domain-containing protein</fullName>
    </recommendedName>
</protein>
<dbReference type="AlphaFoldDB" id="A0A4R3QQ90"/>
<dbReference type="EMBL" id="SMBH01000001">
    <property type="protein sequence ID" value="TCU20576.1"/>
    <property type="molecule type" value="Genomic_DNA"/>
</dbReference>
<keyword evidence="2" id="KW-0732">Signal</keyword>
<feature type="signal peptide" evidence="2">
    <location>
        <begin position="1"/>
        <end position="24"/>
    </location>
</feature>
<evidence type="ECO:0000313" key="3">
    <source>
        <dbReference type="EMBL" id="TCU20576.1"/>
    </source>
</evidence>
<evidence type="ECO:0000256" key="2">
    <source>
        <dbReference type="SAM" id="SignalP"/>
    </source>
</evidence>
<gene>
    <name evidence="3" type="ORF">EV132_101643</name>
</gene>
<sequence>MMKTITAALLAGTFALTAAAEANAWSRDRSVSGANGTASMHASGGCSGGSCSRDVTRSGPNGKTYSRSRTATCDQAGGSCSGSATTTGPNGNTVTRQGSVNW</sequence>
<feature type="compositionally biased region" description="Polar residues" evidence="1">
    <location>
        <begin position="89"/>
        <end position="102"/>
    </location>
</feature>
<feature type="compositionally biased region" description="Polar residues" evidence="1">
    <location>
        <begin position="58"/>
        <end position="73"/>
    </location>
</feature>
<feature type="region of interest" description="Disordered" evidence="1">
    <location>
        <begin position="25"/>
        <end position="102"/>
    </location>
</feature>
<reference evidence="3 4" key="1">
    <citation type="submission" date="2019-03" db="EMBL/GenBank/DDBJ databases">
        <title>Genomic Encyclopedia of Type Strains, Phase IV (KMG-V): Genome sequencing to study the core and pangenomes of soil and plant-associated prokaryotes.</title>
        <authorList>
            <person name="Whitman W."/>
        </authorList>
    </citation>
    <scope>NUCLEOTIDE SEQUENCE [LARGE SCALE GENOMIC DNA]</scope>
    <source>
        <strain evidence="3 4">Hc14</strain>
    </source>
</reference>
<feature type="compositionally biased region" description="Low complexity" evidence="1">
    <location>
        <begin position="76"/>
        <end position="88"/>
    </location>
</feature>
<organism evidence="3 4">
    <name type="scientific">Rhizobium sullae</name>
    <name type="common">Rhizobium hedysari</name>
    <dbReference type="NCBI Taxonomy" id="50338"/>
    <lineage>
        <taxon>Bacteria</taxon>
        <taxon>Pseudomonadati</taxon>
        <taxon>Pseudomonadota</taxon>
        <taxon>Alphaproteobacteria</taxon>
        <taxon>Hyphomicrobiales</taxon>
        <taxon>Rhizobiaceae</taxon>
        <taxon>Rhizobium/Agrobacterium group</taxon>
        <taxon>Rhizobium</taxon>
    </lineage>
</organism>
<evidence type="ECO:0000256" key="1">
    <source>
        <dbReference type="SAM" id="MobiDB-lite"/>
    </source>
</evidence>
<proteinExistence type="predicted"/>
<dbReference type="RefSeq" id="WP_245505683.1">
    <property type="nucleotide sequence ID" value="NZ_SMBH01000001.1"/>
</dbReference>
<comment type="caution">
    <text evidence="3">The sequence shown here is derived from an EMBL/GenBank/DDBJ whole genome shotgun (WGS) entry which is preliminary data.</text>
</comment>
<evidence type="ECO:0000313" key="4">
    <source>
        <dbReference type="Proteomes" id="UP000294576"/>
    </source>
</evidence>
<dbReference type="Proteomes" id="UP000294576">
    <property type="component" value="Unassembled WGS sequence"/>
</dbReference>
<accession>A0A4R3QQ90</accession>
<evidence type="ECO:0008006" key="5">
    <source>
        <dbReference type="Google" id="ProtNLM"/>
    </source>
</evidence>
<feature type="chain" id="PRO_5020811248" description="DUF3761 domain-containing protein" evidence="2">
    <location>
        <begin position="25"/>
        <end position="102"/>
    </location>
</feature>